<sequence>MWRGHPFDRACRGHGIEHRLTKPNHPWTNGQVERMNRTLKEAAVRRYHYETKRQLEDHLGAFLDGYNFAKRLKTLRGLTPYEAICTAWANEPDRFRLDPIHLTSGLNT</sequence>
<protein>
    <submittedName>
        <fullName evidence="2">Integrase core domain-containing protein</fullName>
    </submittedName>
</protein>
<dbReference type="GO" id="GO:0003676">
    <property type="term" value="F:nucleic acid binding"/>
    <property type="evidence" value="ECO:0007669"/>
    <property type="project" value="InterPro"/>
</dbReference>
<proteinExistence type="predicted"/>
<dbReference type="PROSITE" id="PS50994">
    <property type="entry name" value="INTEGRASE"/>
    <property type="match status" value="1"/>
</dbReference>
<dbReference type="AlphaFoldDB" id="A0A939M881"/>
<evidence type="ECO:0000259" key="1">
    <source>
        <dbReference type="PROSITE" id="PS50994"/>
    </source>
</evidence>
<feature type="domain" description="Integrase catalytic" evidence="1">
    <location>
        <begin position="1"/>
        <end position="88"/>
    </location>
</feature>
<dbReference type="GO" id="GO:0015074">
    <property type="term" value="P:DNA integration"/>
    <property type="evidence" value="ECO:0007669"/>
    <property type="project" value="InterPro"/>
</dbReference>
<name>A0A939M881_9BRAD</name>
<dbReference type="EMBL" id="JAGEMI010000001">
    <property type="protein sequence ID" value="MBO1862624.1"/>
    <property type="molecule type" value="Genomic_DNA"/>
</dbReference>
<dbReference type="InterPro" id="IPR012337">
    <property type="entry name" value="RNaseH-like_sf"/>
</dbReference>
<dbReference type="SUPFAM" id="SSF53098">
    <property type="entry name" value="Ribonuclease H-like"/>
    <property type="match status" value="1"/>
</dbReference>
<dbReference type="InterPro" id="IPR036397">
    <property type="entry name" value="RNaseH_sf"/>
</dbReference>
<evidence type="ECO:0000313" key="2">
    <source>
        <dbReference type="EMBL" id="MBO1862624.1"/>
    </source>
</evidence>
<gene>
    <name evidence="2" type="ORF">J4G43_17480</name>
</gene>
<organism evidence="2">
    <name type="scientific">Bradyrhizobium barranii subsp. barranii</name>
    <dbReference type="NCBI Taxonomy" id="2823807"/>
    <lineage>
        <taxon>Bacteria</taxon>
        <taxon>Pseudomonadati</taxon>
        <taxon>Pseudomonadota</taxon>
        <taxon>Alphaproteobacteria</taxon>
        <taxon>Hyphomicrobiales</taxon>
        <taxon>Nitrobacteraceae</taxon>
        <taxon>Bradyrhizobium</taxon>
        <taxon>Bradyrhizobium barranii</taxon>
    </lineage>
</organism>
<comment type="caution">
    <text evidence="2">The sequence shown here is derived from an EMBL/GenBank/DDBJ whole genome shotgun (WGS) entry which is preliminary data.</text>
</comment>
<accession>A0A939M881</accession>
<dbReference type="InterPro" id="IPR001584">
    <property type="entry name" value="Integrase_cat-core"/>
</dbReference>
<dbReference type="Gene3D" id="3.30.420.10">
    <property type="entry name" value="Ribonuclease H-like superfamily/Ribonuclease H"/>
    <property type="match status" value="1"/>
</dbReference>
<reference evidence="2" key="1">
    <citation type="submission" date="2021-03" db="EMBL/GenBank/DDBJ databases">
        <title>Whole Genome Sequence of Bradyrhizobium sp. Strain 144S4.</title>
        <authorList>
            <person name="Bromfield E.S.P."/>
            <person name="Cloutier S."/>
        </authorList>
    </citation>
    <scope>NUCLEOTIDE SEQUENCE [LARGE SCALE GENOMIC DNA]</scope>
    <source>
        <strain evidence="2">144S4</strain>
    </source>
</reference>
<dbReference type="Pfam" id="PF13683">
    <property type="entry name" value="rve_3"/>
    <property type="match status" value="1"/>
</dbReference>